<feature type="transmembrane region" description="Helical" evidence="1">
    <location>
        <begin position="125"/>
        <end position="145"/>
    </location>
</feature>
<dbReference type="EMBL" id="CP019633">
    <property type="protein sequence ID" value="AQQ09463.1"/>
    <property type="molecule type" value="Genomic_DNA"/>
</dbReference>
<sequence length="768" mass="87773">MADELKANSKPSKHQIVSILVWLAFFVYAGHCFSHMVAAGDTWVAMACGRHFSNHGVDTVEPFSANSHSTGPTEEDLEPWPEFTHDFLKEYHPTGWINQNWLTQLIFFEIAGGEGSKTNYDRLNYNAMVVWKFIICLLVICSVYYSSRLLGAGKINAAFFAAVSVFVGRSFYDIRPAVFSNMLVPVFILILLLSQRKNRRFIWLSVPLIVFWGNVHGGYLYAFITLFLFWAINLIVWKFKPRFCKLCSGQLIIDTMLAGAASFIAMVILNPYHLTNLTHTFIITVSEHASEWKDVNEWHSAFELSNPVGTSIPFIIMLGLGGAALLVWGIITVAKIKKAGRLQANKTKNISADSEPPGKPQIDPAYIAIVLFSLWMAVSSRRFIPIASAAFCPLLAMIAQQAINKISNNLSAMPDRKRLLEKISIAAFAAFVLIPGVLWAGKFKKVYLDPFCLDDTYNSIFMRMTASYAKPFEACEFIRENNLSGNMLNYWTEGGFIAFMQNPDPETGFIPLKLFMDGRAQAAYDIEMFRTYKNEIMSGGEDFRRIAQKARRQRKRLSSFKEELREASKKMDERLNSKEVWIYLMPSNAVKSGFMTLMRYNSDWKPVYIDGKQSIFVDTDTEKGLELYKGLFNGDTKYPSEHIRKTSLIHYLIGSKPEEAYRRARKLYEKSEELLAMKLLTDSARTKELKEKAYEYCKAEISDFVKEKDQLHKQDGYINKYSIADICLKFVINNSKDFASDKNKISVYKSYREQLKEETGRIREATKW</sequence>
<keyword evidence="1" id="KW-0472">Membrane</keyword>
<name>A0A1Q2HQE8_9BACT</name>
<organism evidence="2 3">
    <name type="scientific">Sedimentisphaera cyanobacteriorum</name>
    <dbReference type="NCBI Taxonomy" id="1940790"/>
    <lineage>
        <taxon>Bacteria</taxon>
        <taxon>Pseudomonadati</taxon>
        <taxon>Planctomycetota</taxon>
        <taxon>Phycisphaerae</taxon>
        <taxon>Sedimentisphaerales</taxon>
        <taxon>Sedimentisphaeraceae</taxon>
        <taxon>Sedimentisphaera</taxon>
    </lineage>
</organism>
<keyword evidence="3" id="KW-1185">Reference proteome</keyword>
<feature type="transmembrane region" description="Helical" evidence="1">
    <location>
        <begin position="16"/>
        <end position="37"/>
    </location>
</feature>
<dbReference type="KEGG" id="pbu:L21SP3_01268"/>
<dbReference type="OrthoDB" id="9786218at2"/>
<reference evidence="3" key="1">
    <citation type="submission" date="2017-02" db="EMBL/GenBank/DDBJ databases">
        <title>Comparative genomics and description of representatives of a novel lineage of planctomycetes thriving in anoxic sediments.</title>
        <authorList>
            <person name="Spring S."/>
            <person name="Bunk B."/>
            <person name="Sproer C."/>
            <person name="Klenk H.-P."/>
        </authorList>
    </citation>
    <scope>NUCLEOTIDE SEQUENCE [LARGE SCALE GENOMIC DNA]</scope>
    <source>
        <strain evidence="3">L21-RPul-D3</strain>
    </source>
</reference>
<dbReference type="Proteomes" id="UP000188273">
    <property type="component" value="Chromosome"/>
</dbReference>
<evidence type="ECO:0000313" key="3">
    <source>
        <dbReference type="Proteomes" id="UP000188273"/>
    </source>
</evidence>
<gene>
    <name evidence="2" type="ORF">L21SP3_01268</name>
</gene>
<protein>
    <submittedName>
        <fullName evidence="2">Uncharacterized protein</fullName>
    </submittedName>
</protein>
<feature type="transmembrane region" description="Helical" evidence="1">
    <location>
        <begin position="152"/>
        <end position="171"/>
    </location>
</feature>
<keyword evidence="1" id="KW-1133">Transmembrane helix</keyword>
<dbReference type="STRING" id="1940790.L21SP3_01268"/>
<feature type="transmembrane region" description="Helical" evidence="1">
    <location>
        <begin position="221"/>
        <end position="239"/>
    </location>
</feature>
<evidence type="ECO:0000313" key="2">
    <source>
        <dbReference type="EMBL" id="AQQ09463.1"/>
    </source>
</evidence>
<evidence type="ECO:0000256" key="1">
    <source>
        <dbReference type="SAM" id="Phobius"/>
    </source>
</evidence>
<feature type="transmembrane region" description="Helical" evidence="1">
    <location>
        <begin position="312"/>
        <end position="334"/>
    </location>
</feature>
<proteinExistence type="predicted"/>
<accession>A0A1Q2HQE8</accession>
<feature type="transmembrane region" description="Helical" evidence="1">
    <location>
        <begin position="423"/>
        <end position="441"/>
    </location>
</feature>
<dbReference type="RefSeq" id="WP_077540057.1">
    <property type="nucleotide sequence ID" value="NZ_CP019633.1"/>
</dbReference>
<dbReference type="AlphaFoldDB" id="A0A1Q2HQE8"/>
<feature type="transmembrane region" description="Helical" evidence="1">
    <location>
        <begin position="251"/>
        <end position="269"/>
    </location>
</feature>
<feature type="transmembrane region" description="Helical" evidence="1">
    <location>
        <begin position="177"/>
        <end position="193"/>
    </location>
</feature>
<keyword evidence="1" id="KW-0812">Transmembrane</keyword>